<evidence type="ECO:0008006" key="6">
    <source>
        <dbReference type="Google" id="ProtNLM"/>
    </source>
</evidence>
<dbReference type="OrthoDB" id="100846at2157"/>
<sequence length="326" mass="37707">MDTSILLNNLKRYWNDPEWWRDIALPFGVRAGVVQPYFEYVEPREEGVEYFDEDWDNLVILDACRYDMFAENNTIEGELEHRISKGSNTEEFLKRNFRGGQFDDVVYVTANPQVDVRLDSPFHDTVSVWRDAWDDEFNTVTPEAMVEATLRAKEEYPNKRIVSHFVQPHYPFIGPRGRELFGEQAGIELSRRMADGEEAKSDHMNVWDMLQRGEIDESTLWEAYEENLRIALPHVERLIDELGGKSVVTSDHGNLVGERPEPCPVPMKMYGHPPGVYADNLVKVPWLVVEGESRRTVFAEERSDESKTGESADEATERLRDLGYLE</sequence>
<dbReference type="Proteomes" id="UP000199289">
    <property type="component" value="Unassembled WGS sequence"/>
</dbReference>
<evidence type="ECO:0000313" key="4">
    <source>
        <dbReference type="Proteomes" id="UP000199289"/>
    </source>
</evidence>
<evidence type="ECO:0000313" key="2">
    <source>
        <dbReference type="EMBL" id="RDI69654.1"/>
    </source>
</evidence>
<reference evidence="2 5" key="3">
    <citation type="submission" date="2018-07" db="EMBL/GenBank/DDBJ databases">
        <title>Genome sequence of extremly halophilic archaeon Halopelagius longus strain BC12-B1.</title>
        <authorList>
            <person name="Zhang X."/>
        </authorList>
    </citation>
    <scope>NUCLEOTIDE SEQUENCE [LARGE SCALE GENOMIC DNA]</scope>
    <source>
        <strain evidence="2 5">BC12-B1</strain>
    </source>
</reference>
<dbReference type="EMBL" id="QQST01000004">
    <property type="protein sequence ID" value="RDI69654.1"/>
    <property type="molecule type" value="Genomic_DNA"/>
</dbReference>
<protein>
    <recommendedName>
        <fullName evidence="6">PglZ domain-containing protein</fullName>
    </recommendedName>
</protein>
<evidence type="ECO:0000313" key="3">
    <source>
        <dbReference type="EMBL" id="SDR14395.1"/>
    </source>
</evidence>
<evidence type="ECO:0000313" key="5">
    <source>
        <dbReference type="Proteomes" id="UP000255421"/>
    </source>
</evidence>
<reference evidence="4" key="2">
    <citation type="submission" date="2016-10" db="EMBL/GenBank/DDBJ databases">
        <authorList>
            <person name="Varghese N."/>
            <person name="Submissions S."/>
        </authorList>
    </citation>
    <scope>NUCLEOTIDE SEQUENCE [LARGE SCALE GENOMIC DNA]</scope>
    <source>
        <strain evidence="4">CGMCC 1.12397</strain>
    </source>
</reference>
<reference evidence="3" key="1">
    <citation type="submission" date="2016-10" db="EMBL/GenBank/DDBJ databases">
        <authorList>
            <person name="de Groot N.N."/>
        </authorList>
    </citation>
    <scope>NUCLEOTIDE SEQUENCE [LARGE SCALE GENOMIC DNA]</scope>
    <source>
        <strain evidence="3">CGMCC 1.12397</strain>
    </source>
</reference>
<dbReference type="EMBL" id="FNKQ01000006">
    <property type="protein sequence ID" value="SDR14395.1"/>
    <property type="molecule type" value="Genomic_DNA"/>
</dbReference>
<dbReference type="Proteomes" id="UP000255421">
    <property type="component" value="Unassembled WGS sequence"/>
</dbReference>
<organism evidence="3 4">
    <name type="scientific">Halopelagius longus</name>
    <dbReference type="NCBI Taxonomy" id="1236180"/>
    <lineage>
        <taxon>Archaea</taxon>
        <taxon>Methanobacteriati</taxon>
        <taxon>Methanobacteriota</taxon>
        <taxon>Stenosarchaea group</taxon>
        <taxon>Halobacteria</taxon>
        <taxon>Halobacteriales</taxon>
        <taxon>Haloferacaceae</taxon>
    </lineage>
</organism>
<dbReference type="SUPFAM" id="SSF53649">
    <property type="entry name" value="Alkaline phosphatase-like"/>
    <property type="match status" value="1"/>
</dbReference>
<proteinExistence type="predicted"/>
<name>A0A1H1GMI8_9EURY</name>
<accession>A0A1H1GMI8</accession>
<feature type="region of interest" description="Disordered" evidence="1">
    <location>
        <begin position="297"/>
        <end position="326"/>
    </location>
</feature>
<gene>
    <name evidence="2" type="ORF">DWB78_17945</name>
    <name evidence="3" type="ORF">SAMN05216278_3769</name>
</gene>
<evidence type="ECO:0000256" key="1">
    <source>
        <dbReference type="SAM" id="MobiDB-lite"/>
    </source>
</evidence>
<dbReference type="AlphaFoldDB" id="A0A1H1GMI8"/>
<dbReference type="InterPro" id="IPR017850">
    <property type="entry name" value="Alkaline_phosphatase_core_sf"/>
</dbReference>
<keyword evidence="5" id="KW-1185">Reference proteome</keyword>
<dbReference type="Gene3D" id="3.40.720.10">
    <property type="entry name" value="Alkaline Phosphatase, subunit A"/>
    <property type="match status" value="1"/>
</dbReference>
<dbReference type="RefSeq" id="WP_092539245.1">
    <property type="nucleotide sequence ID" value="NZ_FNKQ01000006.1"/>
</dbReference>